<evidence type="ECO:0000256" key="6">
    <source>
        <dbReference type="ARBA" id="ARBA00022989"/>
    </source>
</evidence>
<evidence type="ECO:0000256" key="5">
    <source>
        <dbReference type="ARBA" id="ARBA00022840"/>
    </source>
</evidence>
<name>A0A1Y1CQ64_9BACT</name>
<comment type="subcellular location">
    <subcellularLocation>
        <location evidence="1">Membrane</location>
        <topology evidence="1">Multi-pass membrane protein</topology>
    </subcellularLocation>
</comment>
<dbReference type="Pfam" id="PF01061">
    <property type="entry name" value="ABC2_membrane"/>
    <property type="match status" value="1"/>
</dbReference>
<dbReference type="InterPro" id="IPR027417">
    <property type="entry name" value="P-loop_NTPase"/>
</dbReference>
<dbReference type="InterPro" id="IPR003439">
    <property type="entry name" value="ABC_transporter-like_ATP-bd"/>
</dbReference>
<sequence>MNESVLNAVMQLFAIIVDEQQIGFEGVARNVVSKYLEKRFNKEWLHKYLDNFDRYLSESHYIKGNKDTIKNKHKQVADVCSKLVEEVEQEQKVWIMLQLLEFIDDSEFTGPAEIDFVKTVSKAFKVPKDEFEYSLQFILGTEYTIPFNPYLLIIDANESFEHEVVKHILRPRLRGRLFILHLESTNTFLMKYFGEYNLFLNGHNIKLDRAYILPYGSVIRSHRIDPIYYSQIVSVFIERKNHSDIRFVAKNIEFKFPGSNNGVFPVNFHVESGQLIGIMGGSGTGKSTLLNVLNGNLPLNQGDIFINGYNLHKDKEELEGVIGYVPQDDLLVEELTVYQNLYFNAKLCFDNLDDETIENIIDDTIENFDLVEARDLKVGDPINKVLSGGQRKRLNIALELMREPSVLFVDEPTSGLSSMDSEKVMLLLKRQVLKGKLVMCNIHQPSSDIFKLLDKLIIMDQGGKVIYFGNPIDAVVYFKTQSLYVKADESECLTCGNVNSEQILRIVESRMMNEYGKQIRKRKRGSDEWYELYKENIESKNPVKEPKRKRLIPINHFSIPKRAEQLKIYLARDVKAKISNKQYILITLLEAPILAVILGYFTKYISGSDGDANAYVFSNNENIPSFIFMAVVVSLFLGLIISAEEILHDRRIMKRESFLNLSRFSYLNSKVIVMLVISAIQTLLFVLIANTILEIKGLTLEYWLVLYTASACANMIGLNLSAALNTVVAVYVSIPFILVPQLLFSGVIVNFTKLHPAITSQKHVPFVGDLMTSRWAYEALIVEQFRNNDFETQFFELEQKMSEASFRSSFYIPEIKQRYQNWLRTGDDKQLILLQNEFQKITDLYSLPEGLEFTKNGLTNSSVELLQWIEKIKQNGWLDYKKESDKRDQVYTNLLAQYGGKKELFDYKQKHHNEAIEQIVLNRREANKIVAFKGELIQLKDPIFQIPQDKLGRAQLFASQKRIGNYLIDTFWFNVVIVWLTSLFFYGTLYFDVLRRFILMIEILWIKLLPEGHIRIKRKRQS</sequence>
<feature type="domain" description="ABC transporter" evidence="9">
    <location>
        <begin position="247"/>
        <end position="487"/>
    </location>
</feature>
<dbReference type="Proteomes" id="UP000218267">
    <property type="component" value="Chromosome"/>
</dbReference>
<feature type="transmembrane region" description="Helical" evidence="8">
    <location>
        <begin position="583"/>
        <end position="602"/>
    </location>
</feature>
<feature type="transmembrane region" description="Helical" evidence="8">
    <location>
        <begin position="700"/>
        <end position="722"/>
    </location>
</feature>
<dbReference type="OrthoDB" id="9804819at2"/>
<keyword evidence="2" id="KW-0813">Transport</keyword>
<accession>A0A1Y1CQ64</accession>
<dbReference type="InterPro" id="IPR050352">
    <property type="entry name" value="ABCG_transporters"/>
</dbReference>
<gene>
    <name evidence="10" type="ORF">ALGA_3091</name>
</gene>
<dbReference type="AlphaFoldDB" id="A0A1Y1CQ64"/>
<keyword evidence="7 8" id="KW-0472">Membrane</keyword>
<keyword evidence="11" id="KW-1185">Reference proteome</keyword>
<evidence type="ECO:0000313" key="10">
    <source>
        <dbReference type="EMBL" id="BAX81391.1"/>
    </source>
</evidence>
<dbReference type="SUPFAM" id="SSF52540">
    <property type="entry name" value="P-loop containing nucleoside triphosphate hydrolases"/>
    <property type="match status" value="1"/>
</dbReference>
<dbReference type="GO" id="GO:0140359">
    <property type="term" value="F:ABC-type transporter activity"/>
    <property type="evidence" value="ECO:0007669"/>
    <property type="project" value="InterPro"/>
</dbReference>
<dbReference type="PANTHER" id="PTHR48041:SF139">
    <property type="entry name" value="PROTEIN SCARLET"/>
    <property type="match status" value="1"/>
</dbReference>
<reference evidence="11" key="2">
    <citation type="journal article" date="2020" name="Antonie Van Leeuwenhoek">
        <title>Labilibaculum antarcticum sp. nov., a novel facultative anaerobic, psychrotorelant bacterium isolated from marine sediment of Antarctica.</title>
        <authorList>
            <person name="Watanabe M."/>
            <person name="Kojima H."/>
            <person name="Fukui M."/>
        </authorList>
    </citation>
    <scope>NUCLEOTIDE SEQUENCE [LARGE SCALE GENOMIC DNA]</scope>
    <source>
        <strain evidence="11">SPP2</strain>
    </source>
</reference>
<dbReference type="KEGG" id="mbas:ALGA_3091"/>
<feature type="transmembrane region" description="Helical" evidence="8">
    <location>
        <begin position="671"/>
        <end position="693"/>
    </location>
</feature>
<evidence type="ECO:0000256" key="4">
    <source>
        <dbReference type="ARBA" id="ARBA00022741"/>
    </source>
</evidence>
<dbReference type="InterPro" id="IPR003593">
    <property type="entry name" value="AAA+_ATPase"/>
</dbReference>
<dbReference type="GO" id="GO:0016887">
    <property type="term" value="F:ATP hydrolysis activity"/>
    <property type="evidence" value="ECO:0007669"/>
    <property type="project" value="InterPro"/>
</dbReference>
<dbReference type="RefSeq" id="WP_096430750.1">
    <property type="nucleotide sequence ID" value="NZ_AP018042.1"/>
</dbReference>
<feature type="transmembrane region" description="Helical" evidence="8">
    <location>
        <begin position="728"/>
        <end position="752"/>
    </location>
</feature>
<dbReference type="EMBL" id="AP018042">
    <property type="protein sequence ID" value="BAX81391.1"/>
    <property type="molecule type" value="Genomic_DNA"/>
</dbReference>
<dbReference type="Gene3D" id="3.40.50.300">
    <property type="entry name" value="P-loop containing nucleotide triphosphate hydrolases"/>
    <property type="match status" value="1"/>
</dbReference>
<feature type="transmembrane region" description="Helical" evidence="8">
    <location>
        <begin position="966"/>
        <end position="987"/>
    </location>
</feature>
<reference evidence="10 11" key="1">
    <citation type="journal article" date="2018" name="Mar. Genomics">
        <title>Complete genome sequence of Marinifilaceae bacterium strain SPP2, isolated from the Antarctic marine sediment.</title>
        <authorList>
            <person name="Watanabe M."/>
            <person name="Kojima H."/>
            <person name="Fukui M."/>
        </authorList>
    </citation>
    <scope>NUCLEOTIDE SEQUENCE [LARGE SCALE GENOMIC DNA]</scope>
    <source>
        <strain evidence="10 11">SPP2</strain>
    </source>
</reference>
<dbReference type="SMART" id="SM00382">
    <property type="entry name" value="AAA"/>
    <property type="match status" value="1"/>
</dbReference>
<dbReference type="GO" id="GO:0005524">
    <property type="term" value="F:ATP binding"/>
    <property type="evidence" value="ECO:0007669"/>
    <property type="project" value="UniProtKB-KW"/>
</dbReference>
<dbReference type="InterPro" id="IPR017871">
    <property type="entry name" value="ABC_transporter-like_CS"/>
</dbReference>
<evidence type="ECO:0000256" key="2">
    <source>
        <dbReference type="ARBA" id="ARBA00022448"/>
    </source>
</evidence>
<proteinExistence type="predicted"/>
<dbReference type="Pfam" id="PF00005">
    <property type="entry name" value="ABC_tran"/>
    <property type="match status" value="1"/>
</dbReference>
<evidence type="ECO:0000256" key="3">
    <source>
        <dbReference type="ARBA" id="ARBA00022692"/>
    </source>
</evidence>
<evidence type="ECO:0000313" key="11">
    <source>
        <dbReference type="Proteomes" id="UP000218267"/>
    </source>
</evidence>
<keyword evidence="4" id="KW-0547">Nucleotide-binding</keyword>
<dbReference type="GO" id="GO:0016020">
    <property type="term" value="C:membrane"/>
    <property type="evidence" value="ECO:0007669"/>
    <property type="project" value="UniProtKB-SubCell"/>
</dbReference>
<dbReference type="PROSITE" id="PS00211">
    <property type="entry name" value="ABC_TRANSPORTER_1"/>
    <property type="match status" value="1"/>
</dbReference>
<keyword evidence="3 8" id="KW-0812">Transmembrane</keyword>
<feature type="transmembrane region" description="Helical" evidence="8">
    <location>
        <begin position="623"/>
        <end position="643"/>
    </location>
</feature>
<keyword evidence="6 8" id="KW-1133">Transmembrane helix</keyword>
<protein>
    <recommendedName>
        <fullName evidence="9">ABC transporter domain-containing protein</fullName>
    </recommendedName>
</protein>
<keyword evidence="5" id="KW-0067">ATP-binding</keyword>
<evidence type="ECO:0000259" key="9">
    <source>
        <dbReference type="PROSITE" id="PS50893"/>
    </source>
</evidence>
<evidence type="ECO:0000256" key="8">
    <source>
        <dbReference type="SAM" id="Phobius"/>
    </source>
</evidence>
<dbReference type="InterPro" id="IPR013525">
    <property type="entry name" value="ABC2_TM"/>
</dbReference>
<organism evidence="10 11">
    <name type="scientific">Labilibaculum antarcticum</name>
    <dbReference type="NCBI Taxonomy" id="1717717"/>
    <lineage>
        <taxon>Bacteria</taxon>
        <taxon>Pseudomonadati</taxon>
        <taxon>Bacteroidota</taxon>
        <taxon>Bacteroidia</taxon>
        <taxon>Marinilabiliales</taxon>
        <taxon>Marinifilaceae</taxon>
        <taxon>Labilibaculum</taxon>
    </lineage>
</organism>
<dbReference type="PANTHER" id="PTHR48041">
    <property type="entry name" value="ABC TRANSPORTER G FAMILY MEMBER 28"/>
    <property type="match status" value="1"/>
</dbReference>
<evidence type="ECO:0000256" key="1">
    <source>
        <dbReference type="ARBA" id="ARBA00004141"/>
    </source>
</evidence>
<evidence type="ECO:0000256" key="7">
    <source>
        <dbReference type="ARBA" id="ARBA00023136"/>
    </source>
</evidence>
<dbReference type="PROSITE" id="PS50893">
    <property type="entry name" value="ABC_TRANSPORTER_2"/>
    <property type="match status" value="1"/>
</dbReference>